<evidence type="ECO:0000313" key="3">
    <source>
        <dbReference type="Proteomes" id="UP000437131"/>
    </source>
</evidence>
<dbReference type="RefSeq" id="WP_155084067.1">
    <property type="nucleotide sequence ID" value="NZ_WMIA01000013.1"/>
</dbReference>
<reference evidence="2 3" key="1">
    <citation type="submission" date="2019-11" db="EMBL/GenBank/DDBJ databases">
        <title>Isolation of a new High Light Tolerant Cyanobacteria.</title>
        <authorList>
            <person name="Dobson Z."/>
            <person name="Vaughn N."/>
            <person name="Vaughn M."/>
            <person name="Fromme P."/>
            <person name="Mazor Y."/>
        </authorList>
    </citation>
    <scope>NUCLEOTIDE SEQUENCE [LARGE SCALE GENOMIC DNA]</scope>
    <source>
        <strain evidence="2 3">0216</strain>
    </source>
</reference>
<organism evidence="2 3">
    <name type="scientific">Cyanobacterium aponinum 0216</name>
    <dbReference type="NCBI Taxonomy" id="2676140"/>
    <lineage>
        <taxon>Bacteria</taxon>
        <taxon>Bacillati</taxon>
        <taxon>Cyanobacteriota</taxon>
        <taxon>Cyanophyceae</taxon>
        <taxon>Oscillatoriophycideae</taxon>
        <taxon>Chroococcales</taxon>
        <taxon>Geminocystaceae</taxon>
        <taxon>Cyanobacterium</taxon>
    </lineage>
</organism>
<dbReference type="AlphaFoldDB" id="A0A844GWQ6"/>
<evidence type="ECO:0000256" key="1">
    <source>
        <dbReference type="SAM" id="Phobius"/>
    </source>
</evidence>
<dbReference type="EMBL" id="WMIA01000013">
    <property type="protein sequence ID" value="MTF39492.1"/>
    <property type="molecule type" value="Genomic_DNA"/>
</dbReference>
<dbReference type="InterPro" id="IPR025480">
    <property type="entry name" value="DUF4330"/>
</dbReference>
<dbReference type="Proteomes" id="UP000437131">
    <property type="component" value="Unassembled WGS sequence"/>
</dbReference>
<comment type="caution">
    <text evidence="2">The sequence shown here is derived from an EMBL/GenBank/DDBJ whole genome shotgun (WGS) entry which is preliminary data.</text>
</comment>
<evidence type="ECO:0000313" key="2">
    <source>
        <dbReference type="EMBL" id="MTF39492.1"/>
    </source>
</evidence>
<gene>
    <name evidence="2" type="ORF">GGC33_11225</name>
</gene>
<feature type="transmembrane region" description="Helical" evidence="1">
    <location>
        <begin position="16"/>
        <end position="35"/>
    </location>
</feature>
<name>A0A844GWQ6_9CHRO</name>
<keyword evidence="1" id="KW-0472">Membrane</keyword>
<accession>A0A844GWQ6</accession>
<keyword evidence="1" id="KW-1133">Transmembrane helix</keyword>
<keyword evidence="1" id="KW-0812">Transmembrane</keyword>
<proteinExistence type="predicted"/>
<protein>
    <submittedName>
        <fullName evidence="2">DUF4330 family protein</fullName>
    </submittedName>
</protein>
<dbReference type="Pfam" id="PF14221">
    <property type="entry name" value="DUF4330"/>
    <property type="match status" value="1"/>
</dbReference>
<sequence>MKIIDSKGRLFGKISILDLGAIAVIVLVLIGIFIVPGPKGSIAQVGSGGDTIELNLLVRGLSVKNPQEFLSSLENSSVKIIVRNEPAGSLNIESVEELPNYVVATQPDGSVKSLLDPRPIVALSTDMILYMNGKGSMTNDGAILANQKVKIGTVLELDGSNYNFRGSVIDVRKKE</sequence>